<dbReference type="Proteomes" id="UP000017396">
    <property type="component" value="Chromosome"/>
</dbReference>
<evidence type="ECO:0000256" key="1">
    <source>
        <dbReference type="ARBA" id="ARBA00005033"/>
    </source>
</evidence>
<dbReference type="GO" id="GO:0015940">
    <property type="term" value="P:pantothenate biosynthetic process"/>
    <property type="evidence" value="ECO:0007669"/>
    <property type="project" value="UniProtKB-UniRule"/>
</dbReference>
<dbReference type="OrthoDB" id="9781789at2"/>
<keyword evidence="7" id="KW-0963">Cytoplasm</keyword>
<dbReference type="AlphaFoldDB" id="U5QGT4"/>
<evidence type="ECO:0000256" key="7">
    <source>
        <dbReference type="HAMAP-Rule" id="MF_00156"/>
    </source>
</evidence>
<dbReference type="PATRIC" id="fig|1183438.3.peg.1906"/>
<feature type="active site" description="Proton acceptor" evidence="7 8">
    <location>
        <position position="183"/>
    </location>
</feature>
<evidence type="ECO:0000256" key="10">
    <source>
        <dbReference type="PIRSR" id="PIRSR000388-3"/>
    </source>
</evidence>
<evidence type="ECO:0000256" key="2">
    <source>
        <dbReference type="ARBA" id="ARBA00008676"/>
    </source>
</evidence>
<protein>
    <recommendedName>
        <fullName evidence="7">3-methyl-2-oxobutanoate hydroxymethyltransferase</fullName>
        <ecNumber evidence="7">2.1.2.11</ecNumber>
    </recommendedName>
    <alternativeName>
        <fullName evidence="7">Ketopantoate hydroxymethyltransferase</fullName>
        <shortName evidence="7">KPHMT</shortName>
    </alternativeName>
</protein>
<dbReference type="PANTHER" id="PTHR20881">
    <property type="entry name" value="3-METHYL-2-OXOBUTANOATE HYDROXYMETHYLTRANSFERASE"/>
    <property type="match status" value="1"/>
</dbReference>
<dbReference type="InterPro" id="IPR003700">
    <property type="entry name" value="Pantoate_hydroxy_MeTrfase"/>
</dbReference>
<gene>
    <name evidence="7 11" type="primary">panB</name>
    <name evidence="11" type="ORF">GKIL_1946</name>
</gene>
<sequence length="259" mass="27783">MAVSIHHLRRLKERAQPIVALTAFEYATARLLDQSGVDLLLVGDSLAMVALGYPSTVPVSVEELLHHCRVVRRGVEHALLVADLPFGSYEQSPAQAFATASRFLKEAGAQAVKLEGGYRRMVETVAFLVESGVPVLAHIGLTPQAVHQLGGYRIQGKSEQEAARLSEQAFALEAAGAFAIVLEHIPAPLAADITRNLTIPTIGIGAGPGCDGQVLVTHDLLGLSEKPPAFAKPYVDLAALIREAATRYAEDVRDRRFPL</sequence>
<dbReference type="EC" id="2.1.2.11" evidence="7"/>
<reference evidence="11 12" key="1">
    <citation type="journal article" date="2013" name="PLoS ONE">
        <title>Cultivation and Complete Genome Sequencing of Gloeobacter kilaueensis sp. nov., from a Lava Cave in Kilauea Caldera, Hawai'i.</title>
        <authorList>
            <person name="Saw J.H."/>
            <person name="Schatz M."/>
            <person name="Brown M.V."/>
            <person name="Kunkel D.D."/>
            <person name="Foster J.S."/>
            <person name="Shick H."/>
            <person name="Christensen S."/>
            <person name="Hou S."/>
            <person name="Wan X."/>
            <person name="Donachie S.P."/>
        </authorList>
    </citation>
    <scope>NUCLEOTIDE SEQUENCE [LARGE SCALE GENOMIC DNA]</scope>
    <source>
        <strain evidence="12">JS</strain>
    </source>
</reference>
<keyword evidence="7 10" id="KW-0479">Metal-binding</keyword>
<proteinExistence type="inferred from homology"/>
<dbReference type="EMBL" id="CP003587">
    <property type="protein sequence ID" value="AGY58192.1"/>
    <property type="molecule type" value="Genomic_DNA"/>
</dbReference>
<feature type="binding site" evidence="7 10">
    <location>
        <position position="83"/>
    </location>
    <ligand>
        <name>Mg(2+)</name>
        <dbReference type="ChEBI" id="CHEBI:18420"/>
    </ligand>
</feature>
<name>U5QGT4_GLOK1</name>
<evidence type="ECO:0000313" key="11">
    <source>
        <dbReference type="EMBL" id="AGY58192.1"/>
    </source>
</evidence>
<dbReference type="HOGENOM" id="CLU_036645_1_0_3"/>
<dbReference type="InterPro" id="IPR015813">
    <property type="entry name" value="Pyrv/PenolPyrv_kinase-like_dom"/>
</dbReference>
<dbReference type="UniPathway" id="UPA00028">
    <property type="reaction ID" value="UER00003"/>
</dbReference>
<comment type="subcellular location">
    <subcellularLocation>
        <location evidence="7">Cytoplasm</location>
    </subcellularLocation>
</comment>
<dbReference type="PIRSF" id="PIRSF000388">
    <property type="entry name" value="Pantoate_hydroxy_MeTrfase"/>
    <property type="match status" value="1"/>
</dbReference>
<dbReference type="GO" id="GO:0000287">
    <property type="term" value="F:magnesium ion binding"/>
    <property type="evidence" value="ECO:0007669"/>
    <property type="project" value="TreeGrafter"/>
</dbReference>
<evidence type="ECO:0000256" key="9">
    <source>
        <dbReference type="PIRSR" id="PIRSR000388-2"/>
    </source>
</evidence>
<dbReference type="InterPro" id="IPR040442">
    <property type="entry name" value="Pyrv_kinase-like_dom_sf"/>
</dbReference>
<keyword evidence="4 7" id="KW-0566">Pantothenate biosynthesis</keyword>
<evidence type="ECO:0000256" key="5">
    <source>
        <dbReference type="ARBA" id="ARBA00022679"/>
    </source>
</evidence>
<dbReference type="eggNOG" id="COG0413">
    <property type="taxonomic scope" value="Bacteria"/>
</dbReference>
<dbReference type="GO" id="GO:0032259">
    <property type="term" value="P:methylation"/>
    <property type="evidence" value="ECO:0007669"/>
    <property type="project" value="UniProtKB-KW"/>
</dbReference>
<dbReference type="KEGG" id="glj:GKIL_1946"/>
<comment type="subunit">
    <text evidence="3 7">Homodecamer; pentamer of dimers.</text>
</comment>
<dbReference type="HAMAP" id="MF_00156">
    <property type="entry name" value="PanB"/>
    <property type="match status" value="1"/>
</dbReference>
<organism evidence="11 12">
    <name type="scientific">Gloeobacter kilaueensis (strain ATCC BAA-2537 / CCAP 1431/1 / ULC 316 / JS1)</name>
    <dbReference type="NCBI Taxonomy" id="1183438"/>
    <lineage>
        <taxon>Bacteria</taxon>
        <taxon>Bacillati</taxon>
        <taxon>Cyanobacteriota</taxon>
        <taxon>Cyanophyceae</taxon>
        <taxon>Gloeobacterales</taxon>
        <taxon>Gloeobacteraceae</taxon>
        <taxon>Gloeobacter</taxon>
    </lineage>
</organism>
<comment type="similarity">
    <text evidence="2 7">Belongs to the PanB family.</text>
</comment>
<evidence type="ECO:0000256" key="8">
    <source>
        <dbReference type="PIRSR" id="PIRSR000388-1"/>
    </source>
</evidence>
<keyword evidence="7 10" id="KW-0460">Magnesium</keyword>
<dbReference type="RefSeq" id="WP_023173316.1">
    <property type="nucleotide sequence ID" value="NC_022600.1"/>
</dbReference>
<dbReference type="Gene3D" id="3.20.20.60">
    <property type="entry name" value="Phosphoenolpyruvate-binding domains"/>
    <property type="match status" value="1"/>
</dbReference>
<dbReference type="CDD" id="cd06557">
    <property type="entry name" value="KPHMT-like"/>
    <property type="match status" value="1"/>
</dbReference>
<dbReference type="PANTHER" id="PTHR20881:SF0">
    <property type="entry name" value="3-METHYL-2-OXOBUTANOATE HYDROXYMETHYLTRANSFERASE"/>
    <property type="match status" value="1"/>
</dbReference>
<comment type="catalytic activity">
    <reaction evidence="7">
        <text>(6R)-5,10-methylene-5,6,7,8-tetrahydrofolate + 3-methyl-2-oxobutanoate + H2O = 2-dehydropantoate + (6S)-5,6,7,8-tetrahydrofolate</text>
        <dbReference type="Rhea" id="RHEA:11824"/>
        <dbReference type="ChEBI" id="CHEBI:11561"/>
        <dbReference type="ChEBI" id="CHEBI:11851"/>
        <dbReference type="ChEBI" id="CHEBI:15377"/>
        <dbReference type="ChEBI" id="CHEBI:15636"/>
        <dbReference type="ChEBI" id="CHEBI:57453"/>
        <dbReference type="EC" id="2.1.2.11"/>
    </reaction>
</comment>
<dbReference type="GO" id="GO:0008168">
    <property type="term" value="F:methyltransferase activity"/>
    <property type="evidence" value="ECO:0007669"/>
    <property type="project" value="UniProtKB-KW"/>
</dbReference>
<comment type="cofactor">
    <cofactor evidence="7 10">
        <name>Mg(2+)</name>
        <dbReference type="ChEBI" id="CHEBI:18420"/>
    </cofactor>
    <text evidence="7 10">Binds 1 Mg(2+) ion per subunit.</text>
</comment>
<comment type="function">
    <text evidence="6 7">Catalyzes the reversible reaction in which hydroxymethyl group from 5,10-methylenetetrahydrofolate is transferred onto alpha-ketoisovalerate to form ketopantoate.</text>
</comment>
<feature type="binding site" evidence="7 9">
    <location>
        <position position="83"/>
    </location>
    <ligand>
        <name>3-methyl-2-oxobutanoate</name>
        <dbReference type="ChEBI" id="CHEBI:11851"/>
    </ligand>
</feature>
<evidence type="ECO:0000256" key="6">
    <source>
        <dbReference type="ARBA" id="ARBA00056497"/>
    </source>
</evidence>
<dbReference type="NCBIfam" id="TIGR00222">
    <property type="entry name" value="panB"/>
    <property type="match status" value="1"/>
</dbReference>
<keyword evidence="11" id="KW-0489">Methyltransferase</keyword>
<dbReference type="NCBIfam" id="NF001452">
    <property type="entry name" value="PRK00311.1"/>
    <property type="match status" value="1"/>
</dbReference>
<dbReference type="STRING" id="1183438.GKIL_1946"/>
<dbReference type="GO" id="GO:0005737">
    <property type="term" value="C:cytoplasm"/>
    <property type="evidence" value="ECO:0007669"/>
    <property type="project" value="UniProtKB-SubCell"/>
</dbReference>
<dbReference type="SUPFAM" id="SSF51621">
    <property type="entry name" value="Phosphoenolpyruvate/pyruvate domain"/>
    <property type="match status" value="1"/>
</dbReference>
<dbReference type="FunFam" id="3.20.20.60:FF:000003">
    <property type="entry name" value="3-methyl-2-oxobutanoate hydroxymethyltransferase"/>
    <property type="match status" value="1"/>
</dbReference>
<comment type="pathway">
    <text evidence="1 7">Cofactor biosynthesis; (R)-pantothenate biosynthesis; (R)-pantoate from 3-methyl-2-oxobutanoate: step 1/2.</text>
</comment>
<feature type="binding site" evidence="7 9">
    <location>
        <begin position="44"/>
        <end position="45"/>
    </location>
    <ligand>
        <name>3-methyl-2-oxobutanoate</name>
        <dbReference type="ChEBI" id="CHEBI:11851"/>
    </ligand>
</feature>
<dbReference type="Pfam" id="PF02548">
    <property type="entry name" value="Pantoate_transf"/>
    <property type="match status" value="1"/>
</dbReference>
<feature type="binding site" evidence="7 9">
    <location>
        <position position="113"/>
    </location>
    <ligand>
        <name>3-methyl-2-oxobutanoate</name>
        <dbReference type="ChEBI" id="CHEBI:11851"/>
    </ligand>
</feature>
<keyword evidence="12" id="KW-1185">Reference proteome</keyword>
<feature type="binding site" evidence="7 10">
    <location>
        <position position="44"/>
    </location>
    <ligand>
        <name>Mg(2+)</name>
        <dbReference type="ChEBI" id="CHEBI:18420"/>
    </ligand>
</feature>
<evidence type="ECO:0000256" key="4">
    <source>
        <dbReference type="ARBA" id="ARBA00022655"/>
    </source>
</evidence>
<feature type="binding site" evidence="7 10">
    <location>
        <position position="115"/>
    </location>
    <ligand>
        <name>Mg(2+)</name>
        <dbReference type="ChEBI" id="CHEBI:18420"/>
    </ligand>
</feature>
<evidence type="ECO:0000313" key="12">
    <source>
        <dbReference type="Proteomes" id="UP000017396"/>
    </source>
</evidence>
<evidence type="ECO:0000256" key="3">
    <source>
        <dbReference type="ARBA" id="ARBA00011424"/>
    </source>
</evidence>
<accession>U5QGT4</accession>
<keyword evidence="5 7" id="KW-0808">Transferase</keyword>
<dbReference type="GO" id="GO:0003864">
    <property type="term" value="F:3-methyl-2-oxobutanoate hydroxymethyltransferase activity"/>
    <property type="evidence" value="ECO:0007669"/>
    <property type="project" value="UniProtKB-UniRule"/>
</dbReference>